<dbReference type="InterPro" id="IPR046373">
    <property type="entry name" value="Acyl-CoA_Oxase/DH_mid-dom_sf"/>
</dbReference>
<sequence>MQTEDIISTRKDMIKKARELVPSLRFNAQKVEESRRVSEETMQLFHNAGFFKLLQPVRYGGFESSLSIFIEVIAELSRGCISSAWCCSLCSVHQWLVGIFPIQAQQDVWGANPEAIVCGSYAPTMVATSVDGGYVIQGNWKFASNADNAQWALLGVHFNTNGQNTQESSGFVLVPKNEWVIEDDWFVFGQKGTGSKTIAISKPIFVPLHRCLTFKEASSGSPPGSVSNHHSIYRIPFLSVVPLGLVSPLLGAAQGAIEILIEQCDSRITRGAVAGSGNKLSQFFPVQSHLAEASALIDAAKLLLLRDISDCEERVARGDIITSDVRIRNRRDHAFSARMLNNAINILFTHSGGTGLSLNQPMQQIWRDSNAIIQHIGLNWDAVSSMVGQHLIGIEPNGQY</sequence>
<comment type="caution">
    <text evidence="5">The sequence shown here is derived from an EMBL/GenBank/DDBJ whole genome shotgun (WGS) entry which is preliminary data.</text>
</comment>
<feature type="domain" description="Acyl-CoA dehydrogenase C-terminal" evidence="4">
    <location>
        <begin position="244"/>
        <end position="380"/>
    </location>
</feature>
<dbReference type="InterPro" id="IPR013107">
    <property type="entry name" value="Acyl-CoA_DH_C"/>
</dbReference>
<keyword evidence="5" id="KW-0503">Monooxygenase</keyword>
<dbReference type="AlphaFoldDB" id="A0AA36PGC5"/>
<evidence type="ECO:0000259" key="4">
    <source>
        <dbReference type="Pfam" id="PF08028"/>
    </source>
</evidence>
<organism evidence="5 6">
    <name type="scientific">Yersinia mollaretii</name>
    <dbReference type="NCBI Taxonomy" id="33060"/>
    <lineage>
        <taxon>Bacteria</taxon>
        <taxon>Pseudomonadati</taxon>
        <taxon>Pseudomonadota</taxon>
        <taxon>Gammaproteobacteria</taxon>
        <taxon>Enterobacterales</taxon>
        <taxon>Yersiniaceae</taxon>
        <taxon>Yersinia</taxon>
    </lineage>
</organism>
<comment type="similarity">
    <text evidence="2">Belongs to the HpaH/HsaA monooxygenase family.</text>
</comment>
<dbReference type="GO" id="GO:0036383">
    <property type="term" value="F:3-hydroxy-9,10-secoandrosta-1,3,5(10)-triene-9,17-dione monooxygenase activity"/>
    <property type="evidence" value="ECO:0007669"/>
    <property type="project" value="UniProtKB-EC"/>
</dbReference>
<dbReference type="GO" id="GO:0050660">
    <property type="term" value="F:flavin adenine dinucleotide binding"/>
    <property type="evidence" value="ECO:0007669"/>
    <property type="project" value="InterPro"/>
</dbReference>
<proteinExistence type="inferred from homology"/>
<dbReference type="Gene3D" id="2.40.110.10">
    <property type="entry name" value="Butyryl-CoA Dehydrogenase, subunit A, domain 2"/>
    <property type="match status" value="1"/>
</dbReference>
<dbReference type="PIRSF" id="PIRSF016578">
    <property type="entry name" value="HsaA"/>
    <property type="match status" value="1"/>
</dbReference>
<dbReference type="SUPFAM" id="SSF56645">
    <property type="entry name" value="Acyl-CoA dehydrogenase NM domain-like"/>
    <property type="match status" value="1"/>
</dbReference>
<evidence type="ECO:0000256" key="1">
    <source>
        <dbReference type="ARBA" id="ARBA00023002"/>
    </source>
</evidence>
<dbReference type="Pfam" id="PF08028">
    <property type="entry name" value="Acyl-CoA_dh_2"/>
    <property type="match status" value="1"/>
</dbReference>
<dbReference type="GO" id="GO:0003995">
    <property type="term" value="F:acyl-CoA dehydrogenase activity"/>
    <property type="evidence" value="ECO:0007669"/>
    <property type="project" value="TreeGrafter"/>
</dbReference>
<gene>
    <name evidence="5" type="primary">hsaA</name>
    <name evidence="5" type="ORF">ERS008502_03442</name>
</gene>
<dbReference type="Pfam" id="PF02771">
    <property type="entry name" value="Acyl-CoA_dh_N"/>
    <property type="match status" value="1"/>
</dbReference>
<evidence type="ECO:0000313" key="5">
    <source>
        <dbReference type="EMBL" id="CNI49840.1"/>
    </source>
</evidence>
<name>A0AA36PGC5_YERMO</name>
<dbReference type="InterPro" id="IPR050741">
    <property type="entry name" value="Acyl-CoA_dehydrogenase"/>
</dbReference>
<evidence type="ECO:0000256" key="2">
    <source>
        <dbReference type="ARBA" id="ARBA00049661"/>
    </source>
</evidence>
<evidence type="ECO:0000313" key="6">
    <source>
        <dbReference type="Proteomes" id="UP000040841"/>
    </source>
</evidence>
<keyword evidence="1 5" id="KW-0560">Oxidoreductase</keyword>
<dbReference type="EMBL" id="CQBM01000011">
    <property type="protein sequence ID" value="CNI49840.1"/>
    <property type="molecule type" value="Genomic_DNA"/>
</dbReference>
<dbReference type="InterPro" id="IPR037069">
    <property type="entry name" value="AcylCoA_DH/ox_N_sf"/>
</dbReference>
<dbReference type="RefSeq" id="WP_053102059.1">
    <property type="nucleotide sequence ID" value="NZ_CABMMJ010000011.1"/>
</dbReference>
<dbReference type="GO" id="GO:0005737">
    <property type="term" value="C:cytoplasm"/>
    <property type="evidence" value="ECO:0007669"/>
    <property type="project" value="TreeGrafter"/>
</dbReference>
<dbReference type="InterPro" id="IPR009100">
    <property type="entry name" value="AcylCoA_DH/oxidase_NM_dom_sf"/>
</dbReference>
<feature type="domain" description="Acyl-CoA dehydrogenase/oxidase N-terminal" evidence="3">
    <location>
        <begin position="24"/>
        <end position="98"/>
    </location>
</feature>
<dbReference type="InterPro" id="IPR013786">
    <property type="entry name" value="AcylCoA_DH/ox_N"/>
</dbReference>
<dbReference type="Proteomes" id="UP000040841">
    <property type="component" value="Unassembled WGS sequence"/>
</dbReference>
<evidence type="ECO:0000259" key="3">
    <source>
        <dbReference type="Pfam" id="PF02771"/>
    </source>
</evidence>
<accession>A0AA36PGC5</accession>
<dbReference type="InterPro" id="IPR036250">
    <property type="entry name" value="AcylCo_DH-like_C"/>
</dbReference>
<protein>
    <submittedName>
        <fullName evidence="5">Flavin-dependent monooxygenase, oxygenase subunit HsaA</fullName>
        <ecNumber evidence="5">1.14.14.12</ecNumber>
    </submittedName>
</protein>
<reference evidence="5 6" key="1">
    <citation type="submission" date="2015-03" db="EMBL/GenBank/DDBJ databases">
        <authorList>
            <consortium name="Pathogen Informatics"/>
            <person name="Murphy D."/>
        </authorList>
    </citation>
    <scope>NUCLEOTIDE SEQUENCE [LARGE SCALE GENOMIC DNA]</scope>
    <source>
        <strain evidence="5 6">FE82747</strain>
    </source>
</reference>
<dbReference type="Gene3D" id="1.20.140.10">
    <property type="entry name" value="Butyryl-CoA Dehydrogenase, subunit A, domain 3"/>
    <property type="match status" value="1"/>
</dbReference>
<dbReference type="EC" id="1.14.14.12" evidence="5"/>
<dbReference type="PANTHER" id="PTHR48083:SF19">
    <property type="entry name" value="FLAVIN-DEPENDENT MONOOXYGENASE, OXYGENASE SUBUNIT HSAA"/>
    <property type="match status" value="1"/>
</dbReference>
<dbReference type="SUPFAM" id="SSF47203">
    <property type="entry name" value="Acyl-CoA dehydrogenase C-terminal domain-like"/>
    <property type="match status" value="1"/>
</dbReference>
<dbReference type="GO" id="GO:0033539">
    <property type="term" value="P:fatty acid beta-oxidation using acyl-CoA dehydrogenase"/>
    <property type="evidence" value="ECO:0007669"/>
    <property type="project" value="TreeGrafter"/>
</dbReference>
<dbReference type="PANTHER" id="PTHR48083">
    <property type="entry name" value="MEDIUM-CHAIN SPECIFIC ACYL-COA DEHYDROGENASE, MITOCHONDRIAL-RELATED"/>
    <property type="match status" value="1"/>
</dbReference>
<dbReference type="Gene3D" id="1.10.540.10">
    <property type="entry name" value="Acyl-CoA dehydrogenase/oxidase, N-terminal domain"/>
    <property type="match status" value="1"/>
</dbReference>